<name>A0A077ZNU1_STYLE</name>
<organism evidence="8 9">
    <name type="scientific">Stylonychia lemnae</name>
    <name type="common">Ciliate</name>
    <dbReference type="NCBI Taxonomy" id="5949"/>
    <lineage>
        <taxon>Eukaryota</taxon>
        <taxon>Sar</taxon>
        <taxon>Alveolata</taxon>
        <taxon>Ciliophora</taxon>
        <taxon>Intramacronucleata</taxon>
        <taxon>Spirotrichea</taxon>
        <taxon>Stichotrichia</taxon>
        <taxon>Sporadotrichida</taxon>
        <taxon>Oxytrichidae</taxon>
        <taxon>Stylonychinae</taxon>
        <taxon>Stylonychia</taxon>
    </lineage>
</organism>
<dbReference type="GO" id="GO:0016020">
    <property type="term" value="C:membrane"/>
    <property type="evidence" value="ECO:0007669"/>
    <property type="project" value="UniProtKB-SubCell"/>
</dbReference>
<sequence>MLHPNISIDFQTTQANDLNEAKIYPQDDFELPHQAINKHDKSFDTTPNNILLFDKATYSNIILSIEGFFGFLTIALNLHTFCMNDTIIADHLMTTYNYQPWSIALIQAIQSVGFLLTTHIAPVVIKRFNLFAIVIVSQLIQSVGSFLVGPSLFFNIQEKIYITCIGLFISGLASPFNMVTSFSIMVQAAHKHRTKRFDPDQVKNLVSALFNSSYAIGGMTGPIFGGFVSEATSFRTASDFQAIVLISVALCQFFIVYIPRNFRFFKKEIKVEPVNTSQTFQRDATIIHIESYLE</sequence>
<dbReference type="InParanoid" id="A0A077ZNU1"/>
<evidence type="ECO:0000256" key="6">
    <source>
        <dbReference type="SAM" id="Phobius"/>
    </source>
</evidence>
<feature type="transmembrane region" description="Helical" evidence="6">
    <location>
        <begin position="205"/>
        <end position="228"/>
    </location>
</feature>
<proteinExistence type="predicted"/>
<keyword evidence="5 6" id="KW-0472">Membrane</keyword>
<evidence type="ECO:0000256" key="2">
    <source>
        <dbReference type="ARBA" id="ARBA00022448"/>
    </source>
</evidence>
<dbReference type="SUPFAM" id="SSF103473">
    <property type="entry name" value="MFS general substrate transporter"/>
    <property type="match status" value="1"/>
</dbReference>
<gene>
    <name evidence="8" type="primary">Contig400.g440</name>
    <name evidence="8" type="ORF">STYLEM_78</name>
</gene>
<keyword evidence="3 6" id="KW-0812">Transmembrane</keyword>
<dbReference type="PANTHER" id="PTHR23506">
    <property type="entry name" value="GH10249P"/>
    <property type="match status" value="1"/>
</dbReference>
<comment type="subcellular location">
    <subcellularLocation>
        <location evidence="1">Membrane</location>
        <topology evidence="1">Multi-pass membrane protein</topology>
    </subcellularLocation>
</comment>
<dbReference type="InterPro" id="IPR050930">
    <property type="entry name" value="MFS_Vesicular_Transporter"/>
</dbReference>
<reference evidence="8 9" key="1">
    <citation type="submission" date="2014-06" db="EMBL/GenBank/DDBJ databases">
        <authorList>
            <person name="Swart Estienne"/>
        </authorList>
    </citation>
    <scope>NUCLEOTIDE SEQUENCE [LARGE SCALE GENOMIC DNA]</scope>
    <source>
        <strain evidence="8 9">130c</strain>
    </source>
</reference>
<feature type="transmembrane region" description="Helical" evidence="6">
    <location>
        <begin position="160"/>
        <end position="184"/>
    </location>
</feature>
<evidence type="ECO:0000313" key="8">
    <source>
        <dbReference type="EMBL" id="CDW71139.1"/>
    </source>
</evidence>
<evidence type="ECO:0000256" key="5">
    <source>
        <dbReference type="ARBA" id="ARBA00023136"/>
    </source>
</evidence>
<feature type="transmembrane region" description="Helical" evidence="6">
    <location>
        <begin position="58"/>
        <end position="78"/>
    </location>
</feature>
<evidence type="ECO:0000259" key="7">
    <source>
        <dbReference type="PROSITE" id="PS50850"/>
    </source>
</evidence>
<keyword evidence="2" id="KW-0813">Transport</keyword>
<dbReference type="EMBL" id="CCKQ01000077">
    <property type="protein sequence ID" value="CDW71139.1"/>
    <property type="molecule type" value="Genomic_DNA"/>
</dbReference>
<dbReference type="PROSITE" id="PS50850">
    <property type="entry name" value="MFS"/>
    <property type="match status" value="1"/>
</dbReference>
<dbReference type="InterPro" id="IPR020846">
    <property type="entry name" value="MFS_dom"/>
</dbReference>
<dbReference type="InterPro" id="IPR036259">
    <property type="entry name" value="MFS_trans_sf"/>
</dbReference>
<protein>
    <submittedName>
        <fullName evidence="8">Major facilitator superfamily</fullName>
    </submittedName>
</protein>
<dbReference type="InterPro" id="IPR011701">
    <property type="entry name" value="MFS"/>
</dbReference>
<feature type="transmembrane region" description="Helical" evidence="6">
    <location>
        <begin position="240"/>
        <end position="258"/>
    </location>
</feature>
<dbReference type="Gene3D" id="1.20.1250.20">
    <property type="entry name" value="MFS general substrate transporter like domains"/>
    <property type="match status" value="1"/>
</dbReference>
<evidence type="ECO:0000256" key="3">
    <source>
        <dbReference type="ARBA" id="ARBA00022692"/>
    </source>
</evidence>
<evidence type="ECO:0000256" key="1">
    <source>
        <dbReference type="ARBA" id="ARBA00004141"/>
    </source>
</evidence>
<evidence type="ECO:0000256" key="4">
    <source>
        <dbReference type="ARBA" id="ARBA00022989"/>
    </source>
</evidence>
<keyword evidence="9" id="KW-1185">Reference proteome</keyword>
<dbReference type="Proteomes" id="UP000039865">
    <property type="component" value="Unassembled WGS sequence"/>
</dbReference>
<feature type="transmembrane region" description="Helical" evidence="6">
    <location>
        <begin position="98"/>
        <end position="116"/>
    </location>
</feature>
<dbReference type="PANTHER" id="PTHR23506:SF23">
    <property type="entry name" value="GH10249P"/>
    <property type="match status" value="1"/>
</dbReference>
<feature type="domain" description="Major facilitator superfamily (MFS) profile" evidence="7">
    <location>
        <begin position="63"/>
        <end position="294"/>
    </location>
</feature>
<feature type="transmembrane region" description="Helical" evidence="6">
    <location>
        <begin position="128"/>
        <end position="148"/>
    </location>
</feature>
<dbReference type="OrthoDB" id="303432at2759"/>
<accession>A0A077ZNU1</accession>
<dbReference type="GO" id="GO:0022857">
    <property type="term" value="F:transmembrane transporter activity"/>
    <property type="evidence" value="ECO:0007669"/>
    <property type="project" value="InterPro"/>
</dbReference>
<keyword evidence="4 6" id="KW-1133">Transmembrane helix</keyword>
<dbReference type="Pfam" id="PF07690">
    <property type="entry name" value="MFS_1"/>
    <property type="match status" value="1"/>
</dbReference>
<dbReference type="AlphaFoldDB" id="A0A077ZNU1"/>
<evidence type="ECO:0000313" key="9">
    <source>
        <dbReference type="Proteomes" id="UP000039865"/>
    </source>
</evidence>